<dbReference type="InterPro" id="IPR000843">
    <property type="entry name" value="HTH_LacI"/>
</dbReference>
<dbReference type="SUPFAM" id="SSF53822">
    <property type="entry name" value="Periplasmic binding protein-like I"/>
    <property type="match status" value="1"/>
</dbReference>
<gene>
    <name evidence="5" type="ORF">AN477_21240</name>
</gene>
<sequence length="342" mass="38141">MATSRDVAKRAGVSPATVSRVLNNSGYVGADVRERVNRAISELNYVPNRLAQGLRKQHYGQIACVMPSIRNPFYPEIVMGIEETGLAQGYTFSLFNRITKREEYLQVILEGFYDGVIFLSPFEVEKVYDIAEIAKQIPTVVYSDRGHAFGIPHVFVDLRAAMEKNVTQLIEDGHREILFLGYEFVDESENPRYQGYMDAMTTHGFDVPKQLIQFIPDFTDTLSMGYESIQNTLHAGVSFTAVAASNDLLAIGAIRAIIDHGLHVPEDVSVTGVDDIEMARAITPALTTTRIPKHDIGRILMDLLLAQINQDAQGESVVEVATEIIRRESTLNRHGQQDGKQR</sequence>
<dbReference type="GO" id="GO:0003700">
    <property type="term" value="F:DNA-binding transcription factor activity"/>
    <property type="evidence" value="ECO:0007669"/>
    <property type="project" value="TreeGrafter"/>
</dbReference>
<dbReference type="Pfam" id="PF13377">
    <property type="entry name" value="Peripla_BP_3"/>
    <property type="match status" value="1"/>
</dbReference>
<keyword evidence="3" id="KW-0804">Transcription</keyword>
<proteinExistence type="predicted"/>
<dbReference type="SUPFAM" id="SSF47413">
    <property type="entry name" value="lambda repressor-like DNA-binding domains"/>
    <property type="match status" value="1"/>
</dbReference>
<dbReference type="InterPro" id="IPR028082">
    <property type="entry name" value="Peripla_BP_I"/>
</dbReference>
<dbReference type="STRING" id="471514.AN477_21240"/>
<dbReference type="RefSeq" id="WP_054971187.1">
    <property type="nucleotide sequence ID" value="NZ_LJCO01000096.1"/>
</dbReference>
<name>A0A0N8PN86_9BACL</name>
<accession>A0A0N8PN86</accession>
<dbReference type="InterPro" id="IPR046335">
    <property type="entry name" value="LacI/GalR-like_sensor"/>
</dbReference>
<dbReference type="PRINTS" id="PR00036">
    <property type="entry name" value="HTHLACI"/>
</dbReference>
<dbReference type="CDD" id="cd06267">
    <property type="entry name" value="PBP1_LacI_sugar_binding-like"/>
    <property type="match status" value="1"/>
</dbReference>
<keyword evidence="6" id="KW-1185">Reference proteome</keyword>
<reference evidence="5 6" key="1">
    <citation type="submission" date="2015-09" db="EMBL/GenBank/DDBJ databases">
        <title>Draft genome sequence of Alicyclobacillus ferrooxydans DSM 22381.</title>
        <authorList>
            <person name="Hemp J."/>
        </authorList>
    </citation>
    <scope>NUCLEOTIDE SEQUENCE [LARGE SCALE GENOMIC DNA]</scope>
    <source>
        <strain evidence="5 6">TC-34</strain>
    </source>
</reference>
<evidence type="ECO:0000313" key="5">
    <source>
        <dbReference type="EMBL" id="KPV40829.1"/>
    </source>
</evidence>
<feature type="domain" description="HTH lacI-type" evidence="4">
    <location>
        <begin position="2"/>
        <end position="56"/>
    </location>
</feature>
<dbReference type="PANTHER" id="PTHR30146:SF109">
    <property type="entry name" value="HTH-TYPE TRANSCRIPTIONAL REGULATOR GALS"/>
    <property type="match status" value="1"/>
</dbReference>
<dbReference type="SMART" id="SM00354">
    <property type="entry name" value="HTH_LACI"/>
    <property type="match status" value="1"/>
</dbReference>
<dbReference type="EMBL" id="LJCO01000096">
    <property type="protein sequence ID" value="KPV40829.1"/>
    <property type="molecule type" value="Genomic_DNA"/>
</dbReference>
<dbReference type="AlphaFoldDB" id="A0A0N8PN86"/>
<dbReference type="InterPro" id="IPR010982">
    <property type="entry name" value="Lambda_DNA-bd_dom_sf"/>
</dbReference>
<organism evidence="5 6">
    <name type="scientific">Alicyclobacillus ferrooxydans</name>
    <dbReference type="NCBI Taxonomy" id="471514"/>
    <lineage>
        <taxon>Bacteria</taxon>
        <taxon>Bacillati</taxon>
        <taxon>Bacillota</taxon>
        <taxon>Bacilli</taxon>
        <taxon>Bacillales</taxon>
        <taxon>Alicyclobacillaceae</taxon>
        <taxon>Alicyclobacillus</taxon>
    </lineage>
</organism>
<keyword evidence="1" id="KW-0805">Transcription regulation</keyword>
<protein>
    <submittedName>
        <fullName evidence="5">LacI family transcriptional regulator</fullName>
    </submittedName>
</protein>
<dbReference type="Gene3D" id="3.40.50.2300">
    <property type="match status" value="2"/>
</dbReference>
<evidence type="ECO:0000259" key="4">
    <source>
        <dbReference type="PROSITE" id="PS50932"/>
    </source>
</evidence>
<dbReference type="PATRIC" id="fig|471514.4.peg.1748"/>
<evidence type="ECO:0000313" key="6">
    <source>
        <dbReference type="Proteomes" id="UP000050482"/>
    </source>
</evidence>
<keyword evidence="2" id="KW-0238">DNA-binding</keyword>
<dbReference type="Pfam" id="PF00356">
    <property type="entry name" value="LacI"/>
    <property type="match status" value="1"/>
</dbReference>
<comment type="caution">
    <text evidence="5">The sequence shown here is derived from an EMBL/GenBank/DDBJ whole genome shotgun (WGS) entry which is preliminary data.</text>
</comment>
<dbReference type="CDD" id="cd01392">
    <property type="entry name" value="HTH_LacI"/>
    <property type="match status" value="1"/>
</dbReference>
<dbReference type="PANTHER" id="PTHR30146">
    <property type="entry name" value="LACI-RELATED TRANSCRIPTIONAL REPRESSOR"/>
    <property type="match status" value="1"/>
</dbReference>
<dbReference type="Gene3D" id="1.10.260.40">
    <property type="entry name" value="lambda repressor-like DNA-binding domains"/>
    <property type="match status" value="1"/>
</dbReference>
<dbReference type="GO" id="GO:0000976">
    <property type="term" value="F:transcription cis-regulatory region binding"/>
    <property type="evidence" value="ECO:0007669"/>
    <property type="project" value="TreeGrafter"/>
</dbReference>
<dbReference type="PROSITE" id="PS50932">
    <property type="entry name" value="HTH_LACI_2"/>
    <property type="match status" value="1"/>
</dbReference>
<evidence type="ECO:0000256" key="3">
    <source>
        <dbReference type="ARBA" id="ARBA00023163"/>
    </source>
</evidence>
<evidence type="ECO:0000256" key="2">
    <source>
        <dbReference type="ARBA" id="ARBA00023125"/>
    </source>
</evidence>
<dbReference type="Proteomes" id="UP000050482">
    <property type="component" value="Unassembled WGS sequence"/>
</dbReference>
<evidence type="ECO:0000256" key="1">
    <source>
        <dbReference type="ARBA" id="ARBA00023015"/>
    </source>
</evidence>